<feature type="compositionally biased region" description="Basic residues" evidence="1">
    <location>
        <begin position="134"/>
        <end position="143"/>
    </location>
</feature>
<dbReference type="HOGENOM" id="CLU_746202_0_0_1"/>
<feature type="compositionally biased region" description="Basic and acidic residues" evidence="1">
    <location>
        <begin position="36"/>
        <end position="49"/>
    </location>
</feature>
<organism evidence="2 3">
    <name type="scientific">Serendipita indica (strain DSM 11827)</name>
    <name type="common">Root endophyte fungus</name>
    <name type="synonym">Piriformospora indica</name>
    <dbReference type="NCBI Taxonomy" id="1109443"/>
    <lineage>
        <taxon>Eukaryota</taxon>
        <taxon>Fungi</taxon>
        <taxon>Dikarya</taxon>
        <taxon>Basidiomycota</taxon>
        <taxon>Agaricomycotina</taxon>
        <taxon>Agaricomycetes</taxon>
        <taxon>Sebacinales</taxon>
        <taxon>Serendipitaceae</taxon>
        <taxon>Serendipita</taxon>
    </lineage>
</organism>
<name>G4T6S6_SERID</name>
<keyword evidence="3" id="KW-1185">Reference proteome</keyword>
<reference evidence="2 3" key="1">
    <citation type="journal article" date="2011" name="PLoS Pathog.">
        <title>Endophytic Life Strategies Decoded by Genome and Transcriptome Analyses of the Mutualistic Root Symbiont Piriformospora indica.</title>
        <authorList>
            <person name="Zuccaro A."/>
            <person name="Lahrmann U."/>
            <person name="Guldener U."/>
            <person name="Langen G."/>
            <person name="Pfiffi S."/>
            <person name="Biedenkopf D."/>
            <person name="Wong P."/>
            <person name="Samans B."/>
            <person name="Grimm C."/>
            <person name="Basiewicz M."/>
            <person name="Murat C."/>
            <person name="Martin F."/>
            <person name="Kogel K.H."/>
        </authorList>
    </citation>
    <scope>NUCLEOTIDE SEQUENCE [LARGE SCALE GENOMIC DNA]</scope>
    <source>
        <strain evidence="2 3">DSM 11827</strain>
    </source>
</reference>
<sequence length="371" mass="41573">MEDFELLDNTLISVLRDGDLVDLKYEQRLSGAKRKRETEEEHTSRKLADSDSSTSSSTSSSDTSSSSDSDDTTSDSTESESTHGETKSGTINQALKQTKPLIHPLIGYTNRSFKGTEKPNHVPPGSGKTSTRQRNLRRRKKRLAMKEAEAVPPLSATERTYSPSSVQMPSVVNRLDADLSSSMMHATSNANKRKGFKESMKGVSANHKTFGADSSFPSFTSTRRRLVPPSERRDIPNNIIVTSVDVEANWQMDSSHSTKNTIEPLEQDEDNFVSTQRQDLPRLDWDAVERKWESYSFVKDSEIRSIGIIVLWKDLVLNPETFSPEIAICAAQVMEAGESIRLRPIPRFPTDEEGDESILTVKEMGEYRIYS</sequence>
<dbReference type="STRING" id="1109443.G4T6S6"/>
<feature type="compositionally biased region" description="Polar residues" evidence="1">
    <location>
        <begin position="157"/>
        <end position="166"/>
    </location>
</feature>
<dbReference type="InParanoid" id="G4T6S6"/>
<dbReference type="eggNOG" id="ENOG502SF1H">
    <property type="taxonomic scope" value="Eukaryota"/>
</dbReference>
<feature type="compositionally biased region" description="Polar residues" evidence="1">
    <location>
        <begin position="87"/>
        <end position="96"/>
    </location>
</feature>
<protein>
    <submittedName>
        <fullName evidence="2">Uncharacterized protein</fullName>
    </submittedName>
</protein>
<proteinExistence type="predicted"/>
<dbReference type="AlphaFoldDB" id="G4T6S6"/>
<dbReference type="OMA" id="WFSTHAV"/>
<comment type="caution">
    <text evidence="2">The sequence shown here is derived from an EMBL/GenBank/DDBJ whole genome shotgun (WGS) entry which is preliminary data.</text>
</comment>
<evidence type="ECO:0000256" key="1">
    <source>
        <dbReference type="SAM" id="MobiDB-lite"/>
    </source>
</evidence>
<evidence type="ECO:0000313" key="2">
    <source>
        <dbReference type="EMBL" id="CCA66991.1"/>
    </source>
</evidence>
<dbReference type="Proteomes" id="UP000007148">
    <property type="component" value="Unassembled WGS sequence"/>
</dbReference>
<feature type="region of interest" description="Disordered" evidence="1">
    <location>
        <begin position="23"/>
        <end position="166"/>
    </location>
</feature>
<feature type="compositionally biased region" description="Low complexity" evidence="1">
    <location>
        <begin position="50"/>
        <end position="67"/>
    </location>
</feature>
<accession>G4T6S6</accession>
<gene>
    <name evidence="2" type="ORF">PIIN_00828</name>
</gene>
<dbReference type="EMBL" id="CAFZ01000008">
    <property type="protein sequence ID" value="CCA66991.1"/>
    <property type="molecule type" value="Genomic_DNA"/>
</dbReference>
<dbReference type="OrthoDB" id="74813at2759"/>
<evidence type="ECO:0000313" key="3">
    <source>
        <dbReference type="Proteomes" id="UP000007148"/>
    </source>
</evidence>